<sequence>MSFALCSEPDFSDHCPSCIILNPVIQRQRKPFKFLNLLLLNPDFLHMIQGQWYSLNFTGSDMYKVSKKLKALKAPIRSFSRDNYSNIEKRVSEAHSILLSKQQQLLSQPSISFAIDEREAHRKWQILVKAEESFLRQKSGINWLTNGDCNSAFFHRMAASRQSQKHIHFLFDSDGNRVESQQGIIDLCAGYFENLLGSSESQPLFISEDISRLLSFRCSPSQVDKMASLFSNNEIRTAFFSLPRNKAAGPDGYSAEFFRSCWSVLGPEVISAIREFFITCQILKQWNATTLALIPKISNASSVTEFRPISCSNTLYKVISKLLASRLQDLLPSVISHTQSAFIKGRLLVENVLLATEIIQGYGRKNIEPRAMLKVDIRKAFDSVRWDFILTILKVIGLPHRFINWISKCLTSPTFSVLVNGNIGGFFKSTRGLRQGVALSPYLFVLVMEIFSKLLEA</sequence>
<feature type="domain" description="Reverse transcriptase" evidence="1">
    <location>
        <begin position="275"/>
        <end position="457"/>
    </location>
</feature>
<dbReference type="InterPro" id="IPR043502">
    <property type="entry name" value="DNA/RNA_pol_sf"/>
</dbReference>
<gene>
    <name evidence="2" type="ORF">V5N11_013281</name>
</gene>
<dbReference type="EMBL" id="JBANAX010000806">
    <property type="protein sequence ID" value="KAL1192896.1"/>
    <property type="molecule type" value="Genomic_DNA"/>
</dbReference>
<dbReference type="AlphaFoldDB" id="A0ABD0ZDZ2"/>
<dbReference type="PROSITE" id="PS50878">
    <property type="entry name" value="RT_POL"/>
    <property type="match status" value="1"/>
</dbReference>
<comment type="caution">
    <text evidence="2">The sequence shown here is derived from an EMBL/GenBank/DDBJ whole genome shotgun (WGS) entry which is preliminary data.</text>
</comment>
<dbReference type="PANTHER" id="PTHR46890:SF48">
    <property type="entry name" value="RNA-DIRECTED DNA POLYMERASE"/>
    <property type="match status" value="1"/>
</dbReference>
<accession>A0ABD0ZDZ2</accession>
<name>A0ABD0ZDZ2_CARAN</name>
<dbReference type="Pfam" id="PF00078">
    <property type="entry name" value="RVT_1"/>
    <property type="match status" value="1"/>
</dbReference>
<protein>
    <submittedName>
        <fullName evidence="2">Secreted RxLR effector protein 78</fullName>
    </submittedName>
</protein>
<evidence type="ECO:0000313" key="3">
    <source>
        <dbReference type="Proteomes" id="UP001558713"/>
    </source>
</evidence>
<dbReference type="SUPFAM" id="SSF56672">
    <property type="entry name" value="DNA/RNA polymerases"/>
    <property type="match status" value="1"/>
</dbReference>
<dbReference type="CDD" id="cd01650">
    <property type="entry name" value="RT_nLTR_like"/>
    <property type="match status" value="1"/>
</dbReference>
<dbReference type="InterPro" id="IPR052343">
    <property type="entry name" value="Retrotransposon-Effector_Assoc"/>
</dbReference>
<evidence type="ECO:0000313" key="2">
    <source>
        <dbReference type="EMBL" id="KAL1192896.1"/>
    </source>
</evidence>
<dbReference type="PANTHER" id="PTHR46890">
    <property type="entry name" value="NON-LTR RETROLELEMENT REVERSE TRANSCRIPTASE-LIKE PROTEIN-RELATED"/>
    <property type="match status" value="1"/>
</dbReference>
<reference evidence="2 3" key="1">
    <citation type="submission" date="2024-04" db="EMBL/GenBank/DDBJ databases">
        <title>Genome assembly C_amara_ONT_v2.</title>
        <authorList>
            <person name="Yant L."/>
            <person name="Moore C."/>
            <person name="Slenker M."/>
        </authorList>
    </citation>
    <scope>NUCLEOTIDE SEQUENCE [LARGE SCALE GENOMIC DNA]</scope>
    <source>
        <tissue evidence="2">Leaf</tissue>
    </source>
</reference>
<dbReference type="Proteomes" id="UP001558713">
    <property type="component" value="Unassembled WGS sequence"/>
</dbReference>
<proteinExistence type="predicted"/>
<dbReference type="InterPro" id="IPR000477">
    <property type="entry name" value="RT_dom"/>
</dbReference>
<keyword evidence="3" id="KW-1185">Reference proteome</keyword>
<evidence type="ECO:0000259" key="1">
    <source>
        <dbReference type="PROSITE" id="PS50878"/>
    </source>
</evidence>
<organism evidence="2 3">
    <name type="scientific">Cardamine amara subsp. amara</name>
    <dbReference type="NCBI Taxonomy" id="228776"/>
    <lineage>
        <taxon>Eukaryota</taxon>
        <taxon>Viridiplantae</taxon>
        <taxon>Streptophyta</taxon>
        <taxon>Embryophyta</taxon>
        <taxon>Tracheophyta</taxon>
        <taxon>Spermatophyta</taxon>
        <taxon>Magnoliopsida</taxon>
        <taxon>eudicotyledons</taxon>
        <taxon>Gunneridae</taxon>
        <taxon>Pentapetalae</taxon>
        <taxon>rosids</taxon>
        <taxon>malvids</taxon>
        <taxon>Brassicales</taxon>
        <taxon>Brassicaceae</taxon>
        <taxon>Cardamineae</taxon>
        <taxon>Cardamine</taxon>
    </lineage>
</organism>